<evidence type="ECO:0000256" key="2">
    <source>
        <dbReference type="ARBA" id="ARBA00023203"/>
    </source>
</evidence>
<dbReference type="EMBL" id="CATNWA010008788">
    <property type="protein sequence ID" value="CAI9556896.1"/>
    <property type="molecule type" value="Genomic_DNA"/>
</dbReference>
<gene>
    <name evidence="3" type="ORF">SPARVUS_LOCUS4606246</name>
</gene>
<reference evidence="3" key="1">
    <citation type="submission" date="2023-05" db="EMBL/GenBank/DDBJ databases">
        <authorList>
            <person name="Stuckert A."/>
        </authorList>
    </citation>
    <scope>NUCLEOTIDE SEQUENCE</scope>
</reference>
<proteinExistence type="predicted"/>
<dbReference type="SUPFAM" id="SSF46966">
    <property type="entry name" value="Spectrin repeat"/>
    <property type="match status" value="2"/>
</dbReference>
<accession>A0ABN9CB50</accession>
<dbReference type="CDD" id="cd00176">
    <property type="entry name" value="SPEC"/>
    <property type="match status" value="1"/>
</dbReference>
<dbReference type="Proteomes" id="UP001162483">
    <property type="component" value="Unassembled WGS sequence"/>
</dbReference>
<dbReference type="Pfam" id="PF00435">
    <property type="entry name" value="Spectrin"/>
    <property type="match status" value="2"/>
</dbReference>
<keyword evidence="4" id="KW-1185">Reference proteome</keyword>
<evidence type="ECO:0000256" key="1">
    <source>
        <dbReference type="ARBA" id="ARBA00022737"/>
    </source>
</evidence>
<keyword evidence="2" id="KW-0009">Actin-binding</keyword>
<dbReference type="PANTHER" id="PTHR11915">
    <property type="entry name" value="SPECTRIN/FILAMIN RELATED CYTOSKELETAL PROTEIN"/>
    <property type="match status" value="1"/>
</dbReference>
<comment type="caution">
    <text evidence="3">The sequence shown here is derived from an EMBL/GenBank/DDBJ whole genome shotgun (WGS) entry which is preliminary data.</text>
</comment>
<keyword evidence="1" id="KW-0677">Repeat</keyword>
<dbReference type="InterPro" id="IPR002017">
    <property type="entry name" value="Spectrin_repeat"/>
</dbReference>
<organism evidence="3 4">
    <name type="scientific">Staurois parvus</name>
    <dbReference type="NCBI Taxonomy" id="386267"/>
    <lineage>
        <taxon>Eukaryota</taxon>
        <taxon>Metazoa</taxon>
        <taxon>Chordata</taxon>
        <taxon>Craniata</taxon>
        <taxon>Vertebrata</taxon>
        <taxon>Euteleostomi</taxon>
        <taxon>Amphibia</taxon>
        <taxon>Batrachia</taxon>
        <taxon>Anura</taxon>
        <taxon>Neobatrachia</taxon>
        <taxon>Ranoidea</taxon>
        <taxon>Ranidae</taxon>
        <taxon>Staurois</taxon>
    </lineage>
</organism>
<evidence type="ECO:0000313" key="3">
    <source>
        <dbReference type="EMBL" id="CAI9556896.1"/>
    </source>
</evidence>
<dbReference type="Gene3D" id="1.20.58.60">
    <property type="match status" value="1"/>
</dbReference>
<dbReference type="SMART" id="SM00150">
    <property type="entry name" value="SPEC"/>
    <property type="match status" value="2"/>
</dbReference>
<protein>
    <submittedName>
        <fullName evidence="3">Uncharacterized protein</fullName>
    </submittedName>
</protein>
<dbReference type="InterPro" id="IPR018159">
    <property type="entry name" value="Spectrin/alpha-actinin"/>
</dbReference>
<name>A0ABN9CB50_9NEOB</name>
<sequence length="245" mass="28555">MKVLAVEGKRIGKVLDNAIDTEKMIYDYGRLTSDLLTWIEQTIIALTNWKFANSLLGVQQQLQSFSTYRTTEKPKKFKEKGDLEVQLFTIQSRMRENKQRVYVPRDGQLVSDINRAWGRLEKAEHDRETALRNELIRQEKLEQLAKRFDRKAAMREAWIGENQHLISQDNFGCDLPSVEAAKKKHEAIETDILAYEGRIQSLVNLAKELENENYHDIKRINARKDNIVRMWQFLSGKFTQSTPAA</sequence>
<evidence type="ECO:0000313" key="4">
    <source>
        <dbReference type="Proteomes" id="UP001162483"/>
    </source>
</evidence>